<proteinExistence type="predicted"/>
<evidence type="ECO:0000313" key="2">
    <source>
        <dbReference type="WBParaSite" id="maker-uti_cns_0000401-snap-gene-2.12-mRNA-1"/>
    </source>
</evidence>
<protein>
    <submittedName>
        <fullName evidence="2">Calponin-homology (CH) domain-containing protein</fullName>
    </submittedName>
</protein>
<keyword evidence="1" id="KW-1185">Reference proteome</keyword>
<reference evidence="2" key="1">
    <citation type="submission" date="2016-11" db="UniProtKB">
        <authorList>
            <consortium name="WormBaseParasite"/>
        </authorList>
    </citation>
    <scope>IDENTIFICATION</scope>
</reference>
<dbReference type="AlphaFoldDB" id="A0A1I8G0Q9"/>
<evidence type="ECO:0000313" key="1">
    <source>
        <dbReference type="Proteomes" id="UP000095280"/>
    </source>
</evidence>
<organism evidence="1 2">
    <name type="scientific">Macrostomum lignano</name>
    <dbReference type="NCBI Taxonomy" id="282301"/>
    <lineage>
        <taxon>Eukaryota</taxon>
        <taxon>Metazoa</taxon>
        <taxon>Spiralia</taxon>
        <taxon>Lophotrochozoa</taxon>
        <taxon>Platyhelminthes</taxon>
        <taxon>Rhabditophora</taxon>
        <taxon>Macrostomorpha</taxon>
        <taxon>Macrostomida</taxon>
        <taxon>Macrostomidae</taxon>
        <taxon>Macrostomum</taxon>
    </lineage>
</organism>
<dbReference type="WBParaSite" id="maker-uti_cns_0000401-snap-gene-2.12-mRNA-1">
    <property type="protein sequence ID" value="maker-uti_cns_0000401-snap-gene-2.12-mRNA-1"/>
    <property type="gene ID" value="maker-uti_cns_0000401-snap-gene-2.12"/>
</dbReference>
<dbReference type="Proteomes" id="UP000095280">
    <property type="component" value="Unplaced"/>
</dbReference>
<accession>A0A1I8G0Q9</accession>
<sequence length="168" mass="18324">MKSQLSEVTANNDAADQDKANNMTQEVFNWISRSVNKDFIRMGYPAILTKKGNKDFVSLCALMQNCSAVLTLSGSGRGLRQLQLMSAATNAKLAAELTAAKLDGDGSLLAAFEAMLETVRSDTETMIETTDCLTLLSRFAQFSSRSNSCLFTLPLVGHNSLKRRLSVF</sequence>
<name>A0A1I8G0Q9_9PLAT</name>